<dbReference type="GO" id="GO:0016020">
    <property type="term" value="C:membrane"/>
    <property type="evidence" value="ECO:0007669"/>
    <property type="project" value="UniProtKB-SubCell"/>
</dbReference>
<comment type="domain">
    <text evidence="7">The DHHC domain is required for palmitoyltransferase activity.</text>
</comment>
<dbReference type="Proteomes" id="UP000324800">
    <property type="component" value="Unassembled WGS sequence"/>
</dbReference>
<dbReference type="GO" id="GO:0019706">
    <property type="term" value="F:protein-cysteine S-palmitoyltransferase activity"/>
    <property type="evidence" value="ECO:0007669"/>
    <property type="project" value="UniProtKB-EC"/>
</dbReference>
<dbReference type="GO" id="GO:0005794">
    <property type="term" value="C:Golgi apparatus"/>
    <property type="evidence" value="ECO:0007669"/>
    <property type="project" value="TreeGrafter"/>
</dbReference>
<comment type="subcellular location">
    <subcellularLocation>
        <location evidence="1">Membrane</location>
        <topology evidence="1">Multi-pass membrane protein</topology>
    </subcellularLocation>
</comment>
<dbReference type="EC" id="2.3.1.225" evidence="7"/>
<evidence type="ECO:0000313" key="11">
    <source>
        <dbReference type="Proteomes" id="UP000324800"/>
    </source>
</evidence>
<keyword evidence="3 7" id="KW-0812">Transmembrane</keyword>
<evidence type="ECO:0000256" key="1">
    <source>
        <dbReference type="ARBA" id="ARBA00004141"/>
    </source>
</evidence>
<dbReference type="OrthoDB" id="5977743at2759"/>
<feature type="region of interest" description="Disordered" evidence="8">
    <location>
        <begin position="429"/>
        <end position="460"/>
    </location>
</feature>
<dbReference type="PROSITE" id="PS50216">
    <property type="entry name" value="DHHC"/>
    <property type="match status" value="1"/>
</dbReference>
<protein>
    <recommendedName>
        <fullName evidence="7">Palmitoyltransferase</fullName>
        <ecNumber evidence="7">2.3.1.225</ecNumber>
    </recommendedName>
</protein>
<dbReference type="InterPro" id="IPR001594">
    <property type="entry name" value="Palmitoyltrfase_DHHC"/>
</dbReference>
<dbReference type="GO" id="GO:0006612">
    <property type="term" value="P:protein targeting to membrane"/>
    <property type="evidence" value="ECO:0007669"/>
    <property type="project" value="TreeGrafter"/>
</dbReference>
<evidence type="ECO:0000256" key="7">
    <source>
        <dbReference type="RuleBase" id="RU079119"/>
    </source>
</evidence>
<feature type="domain" description="Palmitoyltransferase DHHC" evidence="9">
    <location>
        <begin position="160"/>
        <end position="307"/>
    </location>
</feature>
<sequence length="460" mass="53226">MALQLSTVIIWALVISLALIFIIMLFGGTTAMQNTILGKIYRALFEQNKASQKGQPAKKPQQKENIFIRLKVYILDTKNHVIQTFYLLISAGMIIGWMIYIVPIVQLKPNGTIHNILCGLFSFASVGIFFILSFSDPGFITKQNVSKYMKTFKYDNIIFSQVKTCPVCKIERPPRSKHCSICNQCVSKIDHHCPWFNVCIGELNYRWFLLFLFINGVGSSYIGVLSTSILLKAIQEIKKSIRQKYYRGLEVAISKMTIFTQLAKWNPWIIMLAIYGAFMAVLVFGFFISHLATYGMRNVTTNESFKKDDIKKRKKSAKHVIQCTDKSHWHNNLKSYNKKQLEQDMQIVIKNAYSKGILKNIWEVIYPLSIRPENNNNNQKVNEKNEEGKMDKGYKHVDMNGNQLIGHTLFENIKQMEAEEYVKEMNLKQKMKVDKKQKQEKATPQQIAIENKFKGKKRKK</sequence>
<keyword evidence="4 7" id="KW-1133">Transmembrane helix</keyword>
<keyword evidence="2 7" id="KW-0808">Transferase</keyword>
<dbReference type="AlphaFoldDB" id="A0A5J4WPF0"/>
<dbReference type="EMBL" id="SNRW01001288">
    <property type="protein sequence ID" value="KAA6396997.1"/>
    <property type="molecule type" value="Genomic_DNA"/>
</dbReference>
<organism evidence="10 11">
    <name type="scientific">Streblomastix strix</name>
    <dbReference type="NCBI Taxonomy" id="222440"/>
    <lineage>
        <taxon>Eukaryota</taxon>
        <taxon>Metamonada</taxon>
        <taxon>Preaxostyla</taxon>
        <taxon>Oxymonadida</taxon>
        <taxon>Streblomastigidae</taxon>
        <taxon>Streblomastix</taxon>
    </lineage>
</organism>
<dbReference type="PANTHER" id="PTHR22883">
    <property type="entry name" value="ZINC FINGER DHHC DOMAIN CONTAINING PROTEIN"/>
    <property type="match status" value="1"/>
</dbReference>
<dbReference type="PANTHER" id="PTHR22883:SF286">
    <property type="entry name" value="PROTEIN S-ACYLTRANSFERASE 17-RELATED"/>
    <property type="match status" value="1"/>
</dbReference>
<name>A0A5J4WPF0_9EUKA</name>
<keyword evidence="5 7" id="KW-0472">Membrane</keyword>
<feature type="transmembrane region" description="Helical" evidence="7">
    <location>
        <begin position="207"/>
        <end position="233"/>
    </location>
</feature>
<accession>A0A5J4WPF0</accession>
<evidence type="ECO:0000256" key="5">
    <source>
        <dbReference type="ARBA" id="ARBA00023136"/>
    </source>
</evidence>
<evidence type="ECO:0000256" key="3">
    <source>
        <dbReference type="ARBA" id="ARBA00022692"/>
    </source>
</evidence>
<evidence type="ECO:0000256" key="8">
    <source>
        <dbReference type="SAM" id="MobiDB-lite"/>
    </source>
</evidence>
<gene>
    <name evidence="10" type="ORF">EZS28_007477</name>
</gene>
<evidence type="ECO:0000256" key="2">
    <source>
        <dbReference type="ARBA" id="ARBA00022679"/>
    </source>
</evidence>
<evidence type="ECO:0000256" key="4">
    <source>
        <dbReference type="ARBA" id="ARBA00022989"/>
    </source>
</evidence>
<comment type="caution">
    <text evidence="10">The sequence shown here is derived from an EMBL/GenBank/DDBJ whole genome shotgun (WGS) entry which is preliminary data.</text>
</comment>
<comment type="catalytic activity">
    <reaction evidence="7">
        <text>L-cysteinyl-[protein] + hexadecanoyl-CoA = S-hexadecanoyl-L-cysteinyl-[protein] + CoA</text>
        <dbReference type="Rhea" id="RHEA:36683"/>
        <dbReference type="Rhea" id="RHEA-COMP:10131"/>
        <dbReference type="Rhea" id="RHEA-COMP:11032"/>
        <dbReference type="ChEBI" id="CHEBI:29950"/>
        <dbReference type="ChEBI" id="CHEBI:57287"/>
        <dbReference type="ChEBI" id="CHEBI:57379"/>
        <dbReference type="ChEBI" id="CHEBI:74151"/>
        <dbReference type="EC" id="2.3.1.225"/>
    </reaction>
</comment>
<proteinExistence type="inferred from homology"/>
<feature type="transmembrane region" description="Helical" evidence="7">
    <location>
        <begin position="85"/>
        <end position="105"/>
    </location>
</feature>
<evidence type="ECO:0000313" key="10">
    <source>
        <dbReference type="EMBL" id="KAA6396997.1"/>
    </source>
</evidence>
<feature type="transmembrane region" description="Helical" evidence="7">
    <location>
        <begin position="117"/>
        <end position="135"/>
    </location>
</feature>
<feature type="transmembrane region" description="Helical" evidence="7">
    <location>
        <begin position="7"/>
        <end position="27"/>
    </location>
</feature>
<dbReference type="GO" id="GO:0005783">
    <property type="term" value="C:endoplasmic reticulum"/>
    <property type="evidence" value="ECO:0007669"/>
    <property type="project" value="TreeGrafter"/>
</dbReference>
<feature type="compositionally biased region" description="Basic and acidic residues" evidence="8">
    <location>
        <begin position="429"/>
        <end position="441"/>
    </location>
</feature>
<feature type="transmembrane region" description="Helical" evidence="7">
    <location>
        <begin position="268"/>
        <end position="288"/>
    </location>
</feature>
<comment type="similarity">
    <text evidence="7">Belongs to the DHHC palmitoyltransferase family.</text>
</comment>
<reference evidence="10 11" key="1">
    <citation type="submission" date="2019-03" db="EMBL/GenBank/DDBJ databases">
        <title>Single cell metagenomics reveals metabolic interactions within the superorganism composed of flagellate Streblomastix strix and complex community of Bacteroidetes bacteria on its surface.</title>
        <authorList>
            <person name="Treitli S.C."/>
            <person name="Kolisko M."/>
            <person name="Husnik F."/>
            <person name="Keeling P."/>
            <person name="Hampl V."/>
        </authorList>
    </citation>
    <scope>NUCLEOTIDE SEQUENCE [LARGE SCALE GENOMIC DNA]</scope>
    <source>
        <strain evidence="10">ST1C</strain>
    </source>
</reference>
<dbReference type="Pfam" id="PF01529">
    <property type="entry name" value="DHHC"/>
    <property type="match status" value="1"/>
</dbReference>
<keyword evidence="6 7" id="KW-0012">Acyltransferase</keyword>
<dbReference type="InterPro" id="IPR039859">
    <property type="entry name" value="PFA4/ZDH16/20/ERF2-like"/>
</dbReference>
<evidence type="ECO:0000256" key="6">
    <source>
        <dbReference type="ARBA" id="ARBA00023315"/>
    </source>
</evidence>
<evidence type="ECO:0000259" key="9">
    <source>
        <dbReference type="Pfam" id="PF01529"/>
    </source>
</evidence>